<name>A0AAU9W3D5_9CNID</name>
<keyword evidence="1" id="KW-0812">Transmembrane</keyword>
<dbReference type="EMBL" id="CALNXJ010000008">
    <property type="protein sequence ID" value="CAH3046489.1"/>
    <property type="molecule type" value="Genomic_DNA"/>
</dbReference>
<proteinExistence type="predicted"/>
<feature type="transmembrane region" description="Helical" evidence="1">
    <location>
        <begin position="69"/>
        <end position="87"/>
    </location>
</feature>
<keyword evidence="1" id="KW-1133">Transmembrane helix</keyword>
<dbReference type="Pfam" id="PF07534">
    <property type="entry name" value="TLD"/>
    <property type="match status" value="1"/>
</dbReference>
<evidence type="ECO:0000256" key="1">
    <source>
        <dbReference type="SAM" id="Phobius"/>
    </source>
</evidence>
<reference evidence="3 4" key="1">
    <citation type="submission" date="2022-05" db="EMBL/GenBank/DDBJ databases">
        <authorList>
            <consortium name="Genoscope - CEA"/>
            <person name="William W."/>
        </authorList>
    </citation>
    <scope>NUCLEOTIDE SEQUENCE [LARGE SCALE GENOMIC DNA]</scope>
</reference>
<protein>
    <recommendedName>
        <fullName evidence="2">TLDc domain-containing protein</fullName>
    </recommendedName>
</protein>
<evidence type="ECO:0000313" key="3">
    <source>
        <dbReference type="EMBL" id="CAH3046489.1"/>
    </source>
</evidence>
<dbReference type="PANTHER" id="PTHR23354">
    <property type="entry name" value="NUCLEOLAR PROTEIN 7/ESTROGEN RECEPTOR COACTIVATOR-RELATED"/>
    <property type="match status" value="1"/>
</dbReference>
<gene>
    <name evidence="3" type="ORF">PMEA_00033286</name>
</gene>
<dbReference type="SMART" id="SM00584">
    <property type="entry name" value="TLDc"/>
    <property type="match status" value="1"/>
</dbReference>
<evidence type="ECO:0000313" key="4">
    <source>
        <dbReference type="Proteomes" id="UP001159428"/>
    </source>
</evidence>
<dbReference type="AlphaFoldDB" id="A0AAU9W3D5"/>
<organism evidence="3 4">
    <name type="scientific">Pocillopora meandrina</name>
    <dbReference type="NCBI Taxonomy" id="46732"/>
    <lineage>
        <taxon>Eukaryota</taxon>
        <taxon>Metazoa</taxon>
        <taxon>Cnidaria</taxon>
        <taxon>Anthozoa</taxon>
        <taxon>Hexacorallia</taxon>
        <taxon>Scleractinia</taxon>
        <taxon>Astrocoeniina</taxon>
        <taxon>Pocilloporidae</taxon>
        <taxon>Pocillopora</taxon>
    </lineage>
</organism>
<dbReference type="InterPro" id="IPR006571">
    <property type="entry name" value="TLDc_dom"/>
</dbReference>
<accession>A0AAU9W3D5</accession>
<dbReference type="Proteomes" id="UP001159428">
    <property type="component" value="Unassembled WGS sequence"/>
</dbReference>
<dbReference type="PROSITE" id="PS51886">
    <property type="entry name" value="TLDC"/>
    <property type="match status" value="1"/>
</dbReference>
<comment type="caution">
    <text evidence="3">The sequence shown here is derived from an EMBL/GenBank/DDBJ whole genome shotgun (WGS) entry which is preliminary data.</text>
</comment>
<keyword evidence="1" id="KW-0472">Membrane</keyword>
<evidence type="ECO:0000259" key="2">
    <source>
        <dbReference type="PROSITE" id="PS51886"/>
    </source>
</evidence>
<sequence length="181" mass="21227">MSQLHSWLHSRLQNQANSYWSLCYRASSHGWSGSTFHRHCDNRGPTVTIIRAHGYIFGGYTDQSWRRKFRIILIYLMCFFSGYGGYISSSKAFIFSLKNYQGSGYFKRDITSSYYAMYSYYYYGPIFGSGHDIYVSSYANRNYNSRFTCSSYYVPNCNNYVWTGSNNFSPDEIEVYRELTS</sequence>
<feature type="domain" description="TLDc" evidence="2">
    <location>
        <begin position="1"/>
        <end position="158"/>
    </location>
</feature>
<keyword evidence="4" id="KW-1185">Reference proteome</keyword>